<evidence type="ECO:0000313" key="14">
    <source>
        <dbReference type="Proteomes" id="UP000663088"/>
    </source>
</evidence>
<keyword evidence="7" id="KW-0479">Metal-binding</keyword>
<evidence type="ECO:0000256" key="2">
    <source>
        <dbReference type="ARBA" id="ARBA00001947"/>
    </source>
</evidence>
<dbReference type="PROSITE" id="PS00758">
    <property type="entry name" value="ARGE_DAPE_CPG2_1"/>
    <property type="match status" value="1"/>
</dbReference>
<evidence type="ECO:0000256" key="7">
    <source>
        <dbReference type="ARBA" id="ARBA00022723"/>
    </source>
</evidence>
<dbReference type="Pfam" id="PF07687">
    <property type="entry name" value="M20_dimer"/>
    <property type="match status" value="1"/>
</dbReference>
<dbReference type="InterPro" id="IPR011650">
    <property type="entry name" value="Peptidase_M20_dimer"/>
</dbReference>
<evidence type="ECO:0000256" key="4">
    <source>
        <dbReference type="ARBA" id="ARBA00006247"/>
    </source>
</evidence>
<dbReference type="Proteomes" id="UP000663088">
    <property type="component" value="Chromosome"/>
</dbReference>
<evidence type="ECO:0000256" key="9">
    <source>
        <dbReference type="ARBA" id="ARBA00022833"/>
    </source>
</evidence>
<protein>
    <recommendedName>
        <fullName evidence="6">Probable succinyl-diaminopimelate desuccinylase</fullName>
        <ecNumber evidence="5">3.5.1.18</ecNumber>
    </recommendedName>
</protein>
<accession>A0ABX7PUG0</accession>
<dbReference type="RefSeq" id="WP_206845228.1">
    <property type="nucleotide sequence ID" value="NZ_CP065956.1"/>
</dbReference>
<dbReference type="InterPro" id="IPR010182">
    <property type="entry name" value="ArgE/DapE"/>
</dbReference>
<keyword evidence="10" id="KW-0170">Cobalt</keyword>
<comment type="cofactor">
    <cofactor evidence="1">
        <name>Co(2+)</name>
        <dbReference type="ChEBI" id="CHEBI:48828"/>
    </cofactor>
</comment>
<dbReference type="InterPro" id="IPR001261">
    <property type="entry name" value="ArgE/DapE_CS"/>
</dbReference>
<comment type="catalytic activity">
    <reaction evidence="11">
        <text>N-succinyl-(2S,6S)-2,6-diaminopimelate + H2O = (2S,6S)-2,6-diaminopimelate + succinate</text>
        <dbReference type="Rhea" id="RHEA:22608"/>
        <dbReference type="ChEBI" id="CHEBI:15377"/>
        <dbReference type="ChEBI" id="CHEBI:30031"/>
        <dbReference type="ChEBI" id="CHEBI:57609"/>
        <dbReference type="ChEBI" id="CHEBI:58087"/>
        <dbReference type="EC" id="3.5.1.18"/>
    </reaction>
</comment>
<comment type="similarity">
    <text evidence="4">Belongs to the peptidase M20A family.</text>
</comment>
<gene>
    <name evidence="13" type="ORF">EM20IM_07280</name>
</gene>
<dbReference type="PANTHER" id="PTHR43808">
    <property type="entry name" value="ACETYLORNITHINE DEACETYLASE"/>
    <property type="match status" value="1"/>
</dbReference>
<dbReference type="SUPFAM" id="SSF55031">
    <property type="entry name" value="Bacterial exopeptidase dimerisation domain"/>
    <property type="match status" value="1"/>
</dbReference>
<evidence type="ECO:0000256" key="3">
    <source>
        <dbReference type="ARBA" id="ARBA00005130"/>
    </source>
</evidence>
<evidence type="ECO:0000256" key="6">
    <source>
        <dbReference type="ARBA" id="ARBA00016853"/>
    </source>
</evidence>
<dbReference type="InterPro" id="IPR050072">
    <property type="entry name" value="Peptidase_M20A"/>
</dbReference>
<name>A0ABX7PUG0_9BACT</name>
<comment type="cofactor">
    <cofactor evidence="2">
        <name>Zn(2+)</name>
        <dbReference type="ChEBI" id="CHEBI:29105"/>
    </cofactor>
</comment>
<keyword evidence="14" id="KW-1185">Reference proteome</keyword>
<evidence type="ECO:0000256" key="5">
    <source>
        <dbReference type="ARBA" id="ARBA00011921"/>
    </source>
</evidence>
<dbReference type="InterPro" id="IPR036264">
    <property type="entry name" value="Bact_exopeptidase_dim_dom"/>
</dbReference>
<dbReference type="SUPFAM" id="SSF53187">
    <property type="entry name" value="Zn-dependent exopeptidases"/>
    <property type="match status" value="1"/>
</dbReference>
<organism evidence="13 14">
    <name type="scientific">Candidatus Methylacidiphilum infernorum</name>
    <dbReference type="NCBI Taxonomy" id="511746"/>
    <lineage>
        <taxon>Bacteria</taxon>
        <taxon>Pseudomonadati</taxon>
        <taxon>Verrucomicrobiota</taxon>
        <taxon>Methylacidiphilae</taxon>
        <taxon>Methylacidiphilales</taxon>
        <taxon>Methylacidiphilaceae</taxon>
        <taxon>Methylacidiphilum (ex Ratnadevi et al. 2023)</taxon>
    </lineage>
</organism>
<evidence type="ECO:0000313" key="13">
    <source>
        <dbReference type="EMBL" id="QSR86298.1"/>
    </source>
</evidence>
<dbReference type="EC" id="3.5.1.18" evidence="5"/>
<feature type="domain" description="Peptidase M20 dimerisation" evidence="12">
    <location>
        <begin position="195"/>
        <end position="309"/>
    </location>
</feature>
<dbReference type="NCBIfam" id="TIGR01910">
    <property type="entry name" value="DapE-ArgE"/>
    <property type="match status" value="1"/>
</dbReference>
<evidence type="ECO:0000256" key="10">
    <source>
        <dbReference type="ARBA" id="ARBA00023285"/>
    </source>
</evidence>
<sequence length="413" mass="46051">MPKGSTEWIAKNREKLFSLLESLIRIPTINPPGEKYLEIVEFLDAQFRRLGLETQIIQVPEETVKEQLGSASYPRYNFIARWNIQAEKTVLFNSHFDVVPVSGKWKHDPFGGQRDEKWIYGRGSVDMKGPLAASIFALQAIKELKIDPVFNIEYALVADEEIGGELGSGYVVKNKLVNPDFVIVCEGGLGKKIGVGHNGIIQLNVTVIGRASHTAYQGKALNSFLEAVNLVSFLEGFFKKTMGEAKRVFVSPSREKLKPIVNIGGVVSSGPGAKINIVSSETSFTIDRRLTPSENLQEVEEEIREAIEKWSKKRRTKVRIEVIHRTEPCAIGCDSDFTRAFKQAVEKIKGKRAVFTISRGATDMHFFVKGQKCQAVGYGVDGEDIHAVEERVSIDDLVKTAQVYAEFLCSPRT</sequence>
<proteinExistence type="inferred from homology"/>
<dbReference type="Gene3D" id="3.30.70.360">
    <property type="match status" value="1"/>
</dbReference>
<evidence type="ECO:0000256" key="1">
    <source>
        <dbReference type="ARBA" id="ARBA00001941"/>
    </source>
</evidence>
<keyword evidence="9" id="KW-0862">Zinc</keyword>
<dbReference type="EMBL" id="CP065956">
    <property type="protein sequence ID" value="QSR86298.1"/>
    <property type="molecule type" value="Genomic_DNA"/>
</dbReference>
<dbReference type="InterPro" id="IPR002933">
    <property type="entry name" value="Peptidase_M20"/>
</dbReference>
<dbReference type="PANTHER" id="PTHR43808:SF32">
    <property type="entry name" value="ARGE_DAPE-RELATED DEACYLASE"/>
    <property type="match status" value="1"/>
</dbReference>
<reference evidence="13 14" key="1">
    <citation type="submission" date="2020-12" db="EMBL/GenBank/DDBJ databases">
        <authorList>
            <person name="Awala S.I."/>
            <person name="Gwak J.-H."/>
            <person name="Kim S.-J."/>
            <person name="Rhee S.-K."/>
        </authorList>
    </citation>
    <scope>NUCLEOTIDE SEQUENCE [LARGE SCALE GENOMIC DNA]</scope>
    <source>
        <strain evidence="13 14">IT5</strain>
    </source>
</reference>
<evidence type="ECO:0000256" key="8">
    <source>
        <dbReference type="ARBA" id="ARBA00022801"/>
    </source>
</evidence>
<comment type="pathway">
    <text evidence="3">Amino-acid biosynthesis; L-lysine biosynthesis via DAP pathway; LL-2,6-diaminopimelate from (S)-tetrahydrodipicolinate (succinylase route): step 3/3.</text>
</comment>
<evidence type="ECO:0000259" key="12">
    <source>
        <dbReference type="Pfam" id="PF07687"/>
    </source>
</evidence>
<dbReference type="Pfam" id="PF01546">
    <property type="entry name" value="Peptidase_M20"/>
    <property type="match status" value="1"/>
</dbReference>
<keyword evidence="8" id="KW-0378">Hydrolase</keyword>
<dbReference type="Gene3D" id="3.40.630.10">
    <property type="entry name" value="Zn peptidases"/>
    <property type="match status" value="2"/>
</dbReference>
<evidence type="ECO:0000256" key="11">
    <source>
        <dbReference type="ARBA" id="ARBA00051301"/>
    </source>
</evidence>